<comment type="caution">
    <text evidence="8">The sequence shown here is derived from an EMBL/GenBank/DDBJ whole genome shotgun (WGS) entry which is preliminary data.</text>
</comment>
<dbReference type="SMART" id="SM00355">
    <property type="entry name" value="ZnF_C2H2"/>
    <property type="match status" value="2"/>
</dbReference>
<evidence type="ECO:0000256" key="3">
    <source>
        <dbReference type="ARBA" id="ARBA00022771"/>
    </source>
</evidence>
<feature type="region of interest" description="Disordered" evidence="6">
    <location>
        <begin position="185"/>
        <end position="236"/>
    </location>
</feature>
<evidence type="ECO:0000256" key="5">
    <source>
        <dbReference type="PROSITE-ProRule" id="PRU00042"/>
    </source>
</evidence>
<dbReference type="STRING" id="1806994.A0A507C3U0"/>
<dbReference type="PROSITE" id="PS00028">
    <property type="entry name" value="ZINC_FINGER_C2H2_1"/>
    <property type="match status" value="1"/>
</dbReference>
<feature type="compositionally biased region" description="Basic residues" evidence="6">
    <location>
        <begin position="355"/>
        <end position="366"/>
    </location>
</feature>
<keyword evidence="1" id="KW-0479">Metal-binding</keyword>
<accession>A0A507C3U0</accession>
<feature type="domain" description="C2H2-type" evidence="7">
    <location>
        <begin position="294"/>
        <end position="318"/>
    </location>
</feature>
<keyword evidence="4" id="KW-0862">Zinc</keyword>
<evidence type="ECO:0000256" key="1">
    <source>
        <dbReference type="ARBA" id="ARBA00022723"/>
    </source>
</evidence>
<dbReference type="PROSITE" id="PS50157">
    <property type="entry name" value="ZINC_FINGER_C2H2_2"/>
    <property type="match status" value="2"/>
</dbReference>
<proteinExistence type="predicted"/>
<dbReference type="EMBL" id="QEAO01000033">
    <property type="protein sequence ID" value="TPX32235.1"/>
    <property type="molecule type" value="Genomic_DNA"/>
</dbReference>
<evidence type="ECO:0000313" key="8">
    <source>
        <dbReference type="EMBL" id="TPX32235.1"/>
    </source>
</evidence>
<keyword evidence="2" id="KW-0677">Repeat</keyword>
<gene>
    <name evidence="8" type="ORF">SmJEL517_g04630</name>
</gene>
<evidence type="ECO:0000256" key="2">
    <source>
        <dbReference type="ARBA" id="ARBA00022737"/>
    </source>
</evidence>
<evidence type="ECO:0000259" key="7">
    <source>
        <dbReference type="PROSITE" id="PS50157"/>
    </source>
</evidence>
<dbReference type="RefSeq" id="XP_031023485.1">
    <property type="nucleotide sequence ID" value="XM_031170558.1"/>
</dbReference>
<feature type="compositionally biased region" description="Acidic residues" evidence="6">
    <location>
        <begin position="340"/>
        <end position="350"/>
    </location>
</feature>
<organism evidence="8 9">
    <name type="scientific">Synchytrium microbalum</name>
    <dbReference type="NCBI Taxonomy" id="1806994"/>
    <lineage>
        <taxon>Eukaryota</taxon>
        <taxon>Fungi</taxon>
        <taxon>Fungi incertae sedis</taxon>
        <taxon>Chytridiomycota</taxon>
        <taxon>Chytridiomycota incertae sedis</taxon>
        <taxon>Chytridiomycetes</taxon>
        <taxon>Synchytriales</taxon>
        <taxon>Synchytriaceae</taxon>
        <taxon>Synchytrium</taxon>
    </lineage>
</organism>
<reference evidence="8 9" key="1">
    <citation type="journal article" date="2019" name="Sci. Rep.">
        <title>Comparative genomics of chytrid fungi reveal insights into the obligate biotrophic and pathogenic lifestyle of Synchytrium endobioticum.</title>
        <authorList>
            <person name="van de Vossenberg B.T.L.H."/>
            <person name="Warris S."/>
            <person name="Nguyen H.D.T."/>
            <person name="van Gent-Pelzer M.P.E."/>
            <person name="Joly D.L."/>
            <person name="van de Geest H.C."/>
            <person name="Bonants P.J.M."/>
            <person name="Smith D.S."/>
            <person name="Levesque C.A."/>
            <person name="van der Lee T.A.J."/>
        </authorList>
    </citation>
    <scope>NUCLEOTIDE SEQUENCE [LARGE SCALE GENOMIC DNA]</scope>
    <source>
        <strain evidence="8 9">JEL517</strain>
    </source>
</reference>
<dbReference type="AlphaFoldDB" id="A0A507C3U0"/>
<dbReference type="GeneID" id="42005855"/>
<feature type="domain" description="C2H2-type" evidence="7">
    <location>
        <begin position="263"/>
        <end position="293"/>
    </location>
</feature>
<dbReference type="GO" id="GO:0008270">
    <property type="term" value="F:zinc ion binding"/>
    <property type="evidence" value="ECO:0007669"/>
    <property type="project" value="UniProtKB-KW"/>
</dbReference>
<keyword evidence="9" id="KW-1185">Reference proteome</keyword>
<dbReference type="OrthoDB" id="2156106at2759"/>
<evidence type="ECO:0000313" key="9">
    <source>
        <dbReference type="Proteomes" id="UP000319731"/>
    </source>
</evidence>
<evidence type="ECO:0000256" key="4">
    <source>
        <dbReference type="ARBA" id="ARBA00022833"/>
    </source>
</evidence>
<dbReference type="InterPro" id="IPR036236">
    <property type="entry name" value="Znf_C2H2_sf"/>
</dbReference>
<protein>
    <recommendedName>
        <fullName evidence="7">C2H2-type domain-containing protein</fullName>
    </recommendedName>
</protein>
<evidence type="ECO:0000256" key="6">
    <source>
        <dbReference type="SAM" id="MobiDB-lite"/>
    </source>
</evidence>
<dbReference type="Gene3D" id="3.30.160.60">
    <property type="entry name" value="Classic Zinc Finger"/>
    <property type="match status" value="1"/>
</dbReference>
<sequence length="366" mass="40935">MSTEPTSFTDNHIQASFEPSLDSFDAFVADLHLPSLDWFDIYTFGENLMNNNTMSSQSVLMPNHSYQYDDSLVLSLDDLLAQDSWEFDTEKVDNTSMLVNNSNSDNNSIHHDEDDEGYHMSSIMMKDFLSTGTDVSHQTLSLTELTNESVLVRPQDVNGMFAQAAFTSNNVSMPISESIADKLDREFSPTSGMPGLTDAPESPSSWEMDSDPSTPSSSSSPSSPSSSASSTTATKKISKADVYNKSGAEWVKDLERSPSDKLFRCPIGSCPYKSHKRYNLGTHIDSKHANAKPFHCEQCDKDFSRKFDMQRHVVAVHSIKVSRIRIPKAKRDRRSSEGLSDIEVDEYESDEPPRRKTRSMAKARAY</sequence>
<feature type="region of interest" description="Disordered" evidence="6">
    <location>
        <begin position="326"/>
        <end position="366"/>
    </location>
</feature>
<name>A0A507C3U0_9FUNG</name>
<dbReference type="FunFam" id="3.30.160.60:FF:000100">
    <property type="entry name" value="Zinc finger 45-like"/>
    <property type="match status" value="1"/>
</dbReference>
<dbReference type="InterPro" id="IPR013087">
    <property type="entry name" value="Znf_C2H2_type"/>
</dbReference>
<dbReference type="Proteomes" id="UP000319731">
    <property type="component" value="Unassembled WGS sequence"/>
</dbReference>
<keyword evidence="3 5" id="KW-0863">Zinc-finger</keyword>
<dbReference type="SUPFAM" id="SSF57667">
    <property type="entry name" value="beta-beta-alpha zinc fingers"/>
    <property type="match status" value="1"/>
</dbReference>
<feature type="compositionally biased region" description="Low complexity" evidence="6">
    <location>
        <begin position="211"/>
        <end position="234"/>
    </location>
</feature>